<keyword evidence="2" id="KW-0645">Protease</keyword>
<feature type="non-terminal residue" evidence="2">
    <location>
        <position position="450"/>
    </location>
</feature>
<sequence>MSKVTEQALLGSTAITATRNPLRISSMPKASRKVLFRLLGSTAITATRNPLRISSMPKASRKVLFPAPGVPVMPRRRALPVNGIMASSSCVLSSRRRGCWLSTSVMAWASVARSPRRKRWMLSASVALLIMVLTNAGKYIAYAVEHRRTGTINSGDTARLQEGVILRWDDAAGYHANVLAPPAFERRHQFGDQRFMTRCQRRGANHVHIVFYRQASDLFRRGEHRAEVNIETEIGIGAGDHFGAAIVTVLTHLSDQNARAAAVIGEKFFSLRNNGVKLVGGFFRLVVALRNHSGNTLAGYQVTVKSGLQCVRDFTQRGANARGIYCGGEQVFIVPRCVGQSFQRGFHRNIVTGRADVLQRGNLLVAHLDVVDFQYRRGVFFIQLVFVHANDNALPLVDERLFAGGSFFDHPFWKPRFYRFRHSTRFIDLFDDRPCLLNDLIGQRHRGQAF</sequence>
<keyword evidence="2" id="KW-0378">Hydrolase</keyword>
<evidence type="ECO:0000313" key="2">
    <source>
        <dbReference type="EMBL" id="ABD96026.1"/>
    </source>
</evidence>
<protein>
    <submittedName>
        <fullName evidence="2">Alkaline protease-like</fullName>
    </submittedName>
</protein>
<dbReference type="AlphaFoldDB" id="Q1W9P1"/>
<organism evidence="2">
    <name type="scientific">Microbacterium oxydans</name>
    <dbReference type="NCBI Taxonomy" id="82380"/>
    <lineage>
        <taxon>Bacteria</taxon>
        <taxon>Bacillati</taxon>
        <taxon>Actinomycetota</taxon>
        <taxon>Actinomycetes</taxon>
        <taxon>Micrococcales</taxon>
        <taxon>Microbacteriaceae</taxon>
        <taxon>Microbacterium</taxon>
    </lineage>
</organism>
<proteinExistence type="predicted"/>
<feature type="transmembrane region" description="Helical" evidence="1">
    <location>
        <begin position="120"/>
        <end position="142"/>
    </location>
</feature>
<keyword evidence="1" id="KW-1133">Transmembrane helix</keyword>
<reference evidence="2" key="1">
    <citation type="submission" date="2006-02" db="EMBL/GenBank/DDBJ databases">
        <title>Cloning of alkaline protease gene of Brevibacterium oxydans.</title>
        <authorList>
            <person name="Huang Z."/>
            <person name="Lin B."/>
        </authorList>
    </citation>
    <scope>NUCLEOTIDE SEQUENCE</scope>
</reference>
<name>Q1W9P1_9MICO</name>
<evidence type="ECO:0000256" key="1">
    <source>
        <dbReference type="SAM" id="Phobius"/>
    </source>
</evidence>
<dbReference type="GO" id="GO:0008233">
    <property type="term" value="F:peptidase activity"/>
    <property type="evidence" value="ECO:0007669"/>
    <property type="project" value="UniProtKB-KW"/>
</dbReference>
<keyword evidence="1" id="KW-0812">Transmembrane</keyword>
<keyword evidence="1" id="KW-0472">Membrane</keyword>
<dbReference type="EMBL" id="DQ420625">
    <property type="protein sequence ID" value="ABD96026.1"/>
    <property type="molecule type" value="Genomic_DNA"/>
</dbReference>
<dbReference type="GO" id="GO:0006508">
    <property type="term" value="P:proteolysis"/>
    <property type="evidence" value="ECO:0007669"/>
    <property type="project" value="UniProtKB-KW"/>
</dbReference>
<accession>Q1W9P1</accession>